<reference evidence="2 3" key="2">
    <citation type="journal article" date="2017" name="Genome Announc.">
        <title>Draft genome sequence of Aquitalea magnusonii strain H3, a plant growth-promoting bacterium of duckweed Lemna minor.</title>
        <authorList>
            <person name="Ishizawa H."/>
            <person name="Kuroda M."/>
            <person name="Ike M."/>
        </authorList>
    </citation>
    <scope>NUCLEOTIDE SEQUENCE [LARGE SCALE GENOMIC DNA]</scope>
    <source>
        <strain evidence="2 3">H3</strain>
    </source>
</reference>
<dbReference type="AlphaFoldDB" id="A0A3G9GIT8"/>
<protein>
    <submittedName>
        <fullName evidence="2">Uncharacterized protein</fullName>
    </submittedName>
</protein>
<evidence type="ECO:0000313" key="2">
    <source>
        <dbReference type="EMBL" id="BBF86599.1"/>
    </source>
</evidence>
<dbReference type="Proteomes" id="UP000198290">
    <property type="component" value="Chromosome"/>
</dbReference>
<keyword evidence="3" id="KW-1185">Reference proteome</keyword>
<reference evidence="3" key="3">
    <citation type="journal article" date="2017" name="Plant Physiol. Biochem.">
        <title>Differential oxidative and antioxidative response of duckweed Lemna minor toward plant growth promoting/inhibiting bacteria.</title>
        <authorList>
            <person name="Ishizawa H."/>
            <person name="Kuroda M."/>
            <person name="Morikawa M."/>
            <person name="Ike M."/>
        </authorList>
    </citation>
    <scope>NUCLEOTIDE SEQUENCE [LARGE SCALE GENOMIC DNA]</scope>
    <source>
        <strain evidence="3">H3</strain>
    </source>
</reference>
<accession>A0A3G9GIT8</accession>
<dbReference type="KEGG" id="amah:DLM_2999"/>
<reference evidence="3" key="1">
    <citation type="journal article" date="2017" name="Biotechnol. Biofuels">
        <title>Evaluation of environmental bacterial communities as a factor affecting the growth of duckweed Lemna minor.</title>
        <authorList>
            <person name="Ishizawa H."/>
            <person name="Kuroda M."/>
            <person name="Morikawa M."/>
            <person name="Ike M."/>
        </authorList>
    </citation>
    <scope>NUCLEOTIDE SEQUENCE [LARGE SCALE GENOMIC DNA]</scope>
    <source>
        <strain evidence="3">H3</strain>
    </source>
</reference>
<feature type="region of interest" description="Disordered" evidence="1">
    <location>
        <begin position="38"/>
        <end position="67"/>
    </location>
</feature>
<evidence type="ECO:0000256" key="1">
    <source>
        <dbReference type="SAM" id="MobiDB-lite"/>
    </source>
</evidence>
<sequence length="67" mass="7247">MSECCVNREGAIITPHWPYISLSFARMGSAAVRHHFRPAAPQHAGRPSGEQACATISSFNSPPPRSN</sequence>
<evidence type="ECO:0000313" key="3">
    <source>
        <dbReference type="Proteomes" id="UP000198290"/>
    </source>
</evidence>
<dbReference type="EMBL" id="AP018823">
    <property type="protein sequence ID" value="BBF86599.1"/>
    <property type="molecule type" value="Genomic_DNA"/>
</dbReference>
<name>A0A3G9GIT8_9NEIS</name>
<organism evidence="2 3">
    <name type="scientific">Aquitalea magnusonii</name>
    <dbReference type="NCBI Taxonomy" id="332411"/>
    <lineage>
        <taxon>Bacteria</taxon>
        <taxon>Pseudomonadati</taxon>
        <taxon>Pseudomonadota</taxon>
        <taxon>Betaproteobacteria</taxon>
        <taxon>Neisseriales</taxon>
        <taxon>Chromobacteriaceae</taxon>
        <taxon>Aquitalea</taxon>
    </lineage>
</organism>
<gene>
    <name evidence="2" type="ORF">DLM_2999</name>
</gene>
<proteinExistence type="predicted"/>